<organism evidence="1 2">
    <name type="scientific">Halopseudomonas salegens</name>
    <dbReference type="NCBI Taxonomy" id="1434072"/>
    <lineage>
        <taxon>Bacteria</taxon>
        <taxon>Pseudomonadati</taxon>
        <taxon>Pseudomonadota</taxon>
        <taxon>Gammaproteobacteria</taxon>
        <taxon>Pseudomonadales</taxon>
        <taxon>Pseudomonadaceae</taxon>
        <taxon>Halopseudomonas</taxon>
    </lineage>
</organism>
<gene>
    <name evidence="1" type="ORF">SAMN05216210_0500</name>
</gene>
<dbReference type="AlphaFoldDB" id="A0A1H2EAA7"/>
<reference evidence="2" key="1">
    <citation type="submission" date="2016-10" db="EMBL/GenBank/DDBJ databases">
        <authorList>
            <person name="Varghese N."/>
            <person name="Submissions S."/>
        </authorList>
    </citation>
    <scope>NUCLEOTIDE SEQUENCE [LARGE SCALE GENOMIC DNA]</scope>
    <source>
        <strain evidence="2">CECT 8338</strain>
    </source>
</reference>
<accession>A0A1H2EAA7</accession>
<keyword evidence="2" id="KW-1185">Reference proteome</keyword>
<name>A0A1H2EAA7_9GAMM</name>
<sequence>MQLSQLKSIRQAQAGAAVEIVSHSCMSGFLARLRLDSGKHIILHDRSGKPRVWLALDQLKRDLRRQGITSTELHLCVAQDEVIRQPGMPTQAWDS</sequence>
<evidence type="ECO:0000313" key="2">
    <source>
        <dbReference type="Proteomes" id="UP000243924"/>
    </source>
</evidence>
<dbReference type="STRING" id="1434072.SAMN05216210_0500"/>
<protein>
    <submittedName>
        <fullName evidence="1">Uncharacterized protein</fullName>
    </submittedName>
</protein>
<proteinExistence type="predicted"/>
<dbReference type="Proteomes" id="UP000243924">
    <property type="component" value="Chromosome I"/>
</dbReference>
<dbReference type="RefSeq" id="WP_092383810.1">
    <property type="nucleotide sequence ID" value="NZ_LT629787.1"/>
</dbReference>
<evidence type="ECO:0000313" key="1">
    <source>
        <dbReference type="EMBL" id="SDT91929.1"/>
    </source>
</evidence>
<dbReference type="EMBL" id="LT629787">
    <property type="protein sequence ID" value="SDT91929.1"/>
    <property type="molecule type" value="Genomic_DNA"/>
</dbReference>